<dbReference type="Pfam" id="PF00240">
    <property type="entry name" value="ubiquitin"/>
    <property type="match status" value="1"/>
</dbReference>
<evidence type="ECO:0000313" key="3">
    <source>
        <dbReference type="EnsemblPlants" id="AUR62015548-RA:cds"/>
    </source>
</evidence>
<dbReference type="SMART" id="SM00213">
    <property type="entry name" value="UBQ"/>
    <property type="match status" value="2"/>
</dbReference>
<dbReference type="AlphaFoldDB" id="A0A803LMN7"/>
<dbReference type="InterPro" id="IPR000626">
    <property type="entry name" value="Ubiquitin-like_dom"/>
</dbReference>
<reference evidence="3" key="1">
    <citation type="journal article" date="2017" name="Nature">
        <title>The genome of Chenopodium quinoa.</title>
        <authorList>
            <person name="Jarvis D.E."/>
            <person name="Ho Y.S."/>
            <person name="Lightfoot D.J."/>
            <person name="Schmoeckel S.M."/>
            <person name="Li B."/>
            <person name="Borm T.J.A."/>
            <person name="Ohyanagi H."/>
            <person name="Mineta K."/>
            <person name="Michell C.T."/>
            <person name="Saber N."/>
            <person name="Kharbatia N.M."/>
            <person name="Rupper R.R."/>
            <person name="Sharp A.R."/>
            <person name="Dally N."/>
            <person name="Boughton B.A."/>
            <person name="Woo Y.H."/>
            <person name="Gao G."/>
            <person name="Schijlen E.G.W.M."/>
            <person name="Guo X."/>
            <person name="Momin A.A."/>
            <person name="Negrao S."/>
            <person name="Al-Babili S."/>
            <person name="Gehring C."/>
            <person name="Roessner U."/>
            <person name="Jung C."/>
            <person name="Murphy K."/>
            <person name="Arold S.T."/>
            <person name="Gojobori T."/>
            <person name="van der Linden C.G."/>
            <person name="van Loo E.N."/>
            <person name="Jellen E.N."/>
            <person name="Maughan P.J."/>
            <person name="Tester M."/>
        </authorList>
    </citation>
    <scope>NUCLEOTIDE SEQUENCE [LARGE SCALE GENOMIC DNA]</scope>
    <source>
        <strain evidence="3">cv. PI 614886</strain>
    </source>
</reference>
<accession>A0A803LMN7</accession>
<name>A0A803LMN7_CHEQI</name>
<dbReference type="PANTHER" id="PTHR10666">
    <property type="entry name" value="UBIQUITIN"/>
    <property type="match status" value="1"/>
</dbReference>
<sequence length="202" mass="22866">DEEQTFANNNNIRKLLINIPTNPELDMIVDANAGDTAKSVKYMIANKLGCYPYSYDLMHNGRLLPPRATLDILDIDTNSTLFLVDIPQDLVWISVYTPNNGKLFFQLRKLQTVGYAKLIYPFPVSLKMYMGRTVTLNVLASDDVGNIHQRMLDQHGIVPPSGQHISFQGRRLVVRYSLASYGIKKDSLLKIGRPLKRTVVQE</sequence>
<protein>
    <recommendedName>
        <fullName evidence="2">Ubiquitin-like domain-containing protein</fullName>
    </recommendedName>
</protein>
<dbReference type="Gramene" id="AUR62015548-RA">
    <property type="protein sequence ID" value="AUR62015548-RA:cds"/>
    <property type="gene ID" value="AUR62015548"/>
</dbReference>
<keyword evidence="1" id="KW-1017">Isopeptide bond</keyword>
<feature type="domain" description="Ubiquitin-like" evidence="2">
    <location>
        <begin position="15"/>
        <end position="84"/>
    </location>
</feature>
<organism evidence="3 4">
    <name type="scientific">Chenopodium quinoa</name>
    <name type="common">Quinoa</name>
    <dbReference type="NCBI Taxonomy" id="63459"/>
    <lineage>
        <taxon>Eukaryota</taxon>
        <taxon>Viridiplantae</taxon>
        <taxon>Streptophyta</taxon>
        <taxon>Embryophyta</taxon>
        <taxon>Tracheophyta</taxon>
        <taxon>Spermatophyta</taxon>
        <taxon>Magnoliopsida</taxon>
        <taxon>eudicotyledons</taxon>
        <taxon>Gunneridae</taxon>
        <taxon>Pentapetalae</taxon>
        <taxon>Caryophyllales</taxon>
        <taxon>Chenopodiaceae</taxon>
        <taxon>Chenopodioideae</taxon>
        <taxon>Atripliceae</taxon>
        <taxon>Chenopodium</taxon>
    </lineage>
</organism>
<dbReference type="CDD" id="cd17039">
    <property type="entry name" value="Ubl_ubiquitin_like"/>
    <property type="match status" value="1"/>
</dbReference>
<reference evidence="3" key="2">
    <citation type="submission" date="2021-03" db="UniProtKB">
        <authorList>
            <consortium name="EnsemblPlants"/>
        </authorList>
    </citation>
    <scope>IDENTIFICATION</scope>
</reference>
<dbReference type="GO" id="GO:0003729">
    <property type="term" value="F:mRNA binding"/>
    <property type="evidence" value="ECO:0007669"/>
    <property type="project" value="UniProtKB-ARBA"/>
</dbReference>
<evidence type="ECO:0000313" key="4">
    <source>
        <dbReference type="Proteomes" id="UP000596660"/>
    </source>
</evidence>
<dbReference type="InterPro" id="IPR029071">
    <property type="entry name" value="Ubiquitin-like_domsf"/>
</dbReference>
<dbReference type="EnsemblPlants" id="AUR62015548-RA">
    <property type="protein sequence ID" value="AUR62015548-RA:cds"/>
    <property type="gene ID" value="AUR62015548"/>
</dbReference>
<keyword evidence="4" id="KW-1185">Reference proteome</keyword>
<evidence type="ECO:0000259" key="2">
    <source>
        <dbReference type="PROSITE" id="PS50053"/>
    </source>
</evidence>
<dbReference type="InterPro" id="IPR050158">
    <property type="entry name" value="Ubiquitin_ubiquitin-like"/>
</dbReference>
<dbReference type="Gene3D" id="3.10.20.90">
    <property type="entry name" value="Phosphatidylinositol 3-kinase Catalytic Subunit, Chain A, domain 1"/>
    <property type="match status" value="2"/>
</dbReference>
<feature type="domain" description="Ubiquitin-like" evidence="2">
    <location>
        <begin position="122"/>
        <end position="191"/>
    </location>
</feature>
<dbReference type="Proteomes" id="UP000596660">
    <property type="component" value="Unplaced"/>
</dbReference>
<evidence type="ECO:0000256" key="1">
    <source>
        <dbReference type="ARBA" id="ARBA00022499"/>
    </source>
</evidence>
<dbReference type="SUPFAM" id="SSF54236">
    <property type="entry name" value="Ubiquitin-like"/>
    <property type="match status" value="2"/>
</dbReference>
<proteinExistence type="predicted"/>
<dbReference type="PROSITE" id="PS50053">
    <property type="entry name" value="UBIQUITIN_2"/>
    <property type="match status" value="2"/>
</dbReference>